<dbReference type="AlphaFoldDB" id="A0A2P5CSV9"/>
<evidence type="ECO:0000256" key="5">
    <source>
        <dbReference type="SAM" id="Phobius"/>
    </source>
</evidence>
<evidence type="ECO:0000313" key="7">
    <source>
        <dbReference type="EMBL" id="PON64135.1"/>
    </source>
</evidence>
<protein>
    <submittedName>
        <fullName evidence="7">Ammonium transporter</fullName>
    </submittedName>
</protein>
<keyword evidence="2 5" id="KW-0812">Transmembrane</keyword>
<keyword evidence="3 5" id="KW-1133">Transmembrane helix</keyword>
<evidence type="ECO:0000256" key="4">
    <source>
        <dbReference type="ARBA" id="ARBA00023136"/>
    </source>
</evidence>
<keyword evidence="8" id="KW-1185">Reference proteome</keyword>
<dbReference type="Gene3D" id="1.10.3430.10">
    <property type="entry name" value="Ammonium transporter AmtB like domains"/>
    <property type="match status" value="1"/>
</dbReference>
<feature type="transmembrane region" description="Helical" evidence="5">
    <location>
        <begin position="46"/>
        <end position="65"/>
    </location>
</feature>
<dbReference type="SUPFAM" id="SSF111352">
    <property type="entry name" value="Ammonium transporter"/>
    <property type="match status" value="1"/>
</dbReference>
<evidence type="ECO:0000259" key="6">
    <source>
        <dbReference type="Pfam" id="PF00909"/>
    </source>
</evidence>
<name>A0A2P5CSV9_PARAD</name>
<sequence length="192" mass="21164">MVIVGLLLLLFGWFGYNLGCFANIFEAHASTTNQGNWILSGRSATVSMLAILTAGIVTLLGRWLLVGHWDELNAFIGPVGGIAAISSGCSVVEPWAAVVCGFRGRRLGSTWSPSGELLAIVGWVNVTMSPLFWILHKLRILRISNDEEIASFEDISSHRFQENHAQFGDYTPMQISNSDSKEIINILMDYIY</sequence>
<dbReference type="GO" id="GO:0005886">
    <property type="term" value="C:plasma membrane"/>
    <property type="evidence" value="ECO:0007669"/>
    <property type="project" value="TreeGrafter"/>
</dbReference>
<evidence type="ECO:0000256" key="2">
    <source>
        <dbReference type="ARBA" id="ARBA00022692"/>
    </source>
</evidence>
<comment type="subcellular location">
    <subcellularLocation>
        <location evidence="1">Membrane</location>
        <topology evidence="1">Multi-pass membrane protein</topology>
    </subcellularLocation>
</comment>
<evidence type="ECO:0000313" key="8">
    <source>
        <dbReference type="Proteomes" id="UP000237105"/>
    </source>
</evidence>
<evidence type="ECO:0000256" key="1">
    <source>
        <dbReference type="ARBA" id="ARBA00004141"/>
    </source>
</evidence>
<feature type="domain" description="Ammonium transporter AmtB-like" evidence="6">
    <location>
        <begin position="1"/>
        <end position="102"/>
    </location>
</feature>
<feature type="transmembrane region" description="Helical" evidence="5">
    <location>
        <begin position="117"/>
        <end position="135"/>
    </location>
</feature>
<comment type="caution">
    <text evidence="7">The sequence shown here is derived from an EMBL/GenBank/DDBJ whole genome shotgun (WGS) entry which is preliminary data.</text>
</comment>
<dbReference type="GO" id="GO:0097272">
    <property type="term" value="P:ammonium homeostasis"/>
    <property type="evidence" value="ECO:0007669"/>
    <property type="project" value="TreeGrafter"/>
</dbReference>
<dbReference type="OrthoDB" id="534912at2759"/>
<dbReference type="PANTHER" id="PTHR11730:SF95">
    <property type="entry name" value="AMMONIUM TRANSPORTER 1 MEMBER 3"/>
    <property type="match status" value="1"/>
</dbReference>
<reference evidence="8" key="1">
    <citation type="submission" date="2016-06" db="EMBL/GenBank/DDBJ databases">
        <title>Parallel loss of symbiosis genes in relatives of nitrogen-fixing non-legume Parasponia.</title>
        <authorList>
            <person name="Van Velzen R."/>
            <person name="Holmer R."/>
            <person name="Bu F."/>
            <person name="Rutten L."/>
            <person name="Van Zeijl A."/>
            <person name="Liu W."/>
            <person name="Santuari L."/>
            <person name="Cao Q."/>
            <person name="Sharma T."/>
            <person name="Shen D."/>
            <person name="Roswanjaya Y."/>
            <person name="Wardhani T."/>
            <person name="Kalhor M.S."/>
            <person name="Jansen J."/>
            <person name="Van den Hoogen J."/>
            <person name="Gungor B."/>
            <person name="Hartog M."/>
            <person name="Hontelez J."/>
            <person name="Verver J."/>
            <person name="Yang W.-C."/>
            <person name="Schijlen E."/>
            <person name="Repin R."/>
            <person name="Schilthuizen M."/>
            <person name="Schranz E."/>
            <person name="Heidstra R."/>
            <person name="Miyata K."/>
            <person name="Fedorova E."/>
            <person name="Kohlen W."/>
            <person name="Bisseling T."/>
            <person name="Smit S."/>
            <person name="Geurts R."/>
        </authorList>
    </citation>
    <scope>NUCLEOTIDE SEQUENCE [LARGE SCALE GENOMIC DNA]</scope>
    <source>
        <strain evidence="8">cv. WU1-14</strain>
    </source>
</reference>
<dbReference type="Proteomes" id="UP000237105">
    <property type="component" value="Unassembled WGS sequence"/>
</dbReference>
<dbReference type="GO" id="GO:0008519">
    <property type="term" value="F:ammonium channel activity"/>
    <property type="evidence" value="ECO:0007669"/>
    <property type="project" value="InterPro"/>
</dbReference>
<feature type="transmembrane region" description="Helical" evidence="5">
    <location>
        <begin position="72"/>
        <end position="97"/>
    </location>
</feature>
<gene>
    <name evidence="7" type="ORF">PanWU01x14_126570</name>
</gene>
<keyword evidence="4 5" id="KW-0472">Membrane</keyword>
<organism evidence="7 8">
    <name type="scientific">Parasponia andersonii</name>
    <name type="common">Sponia andersonii</name>
    <dbReference type="NCBI Taxonomy" id="3476"/>
    <lineage>
        <taxon>Eukaryota</taxon>
        <taxon>Viridiplantae</taxon>
        <taxon>Streptophyta</taxon>
        <taxon>Embryophyta</taxon>
        <taxon>Tracheophyta</taxon>
        <taxon>Spermatophyta</taxon>
        <taxon>Magnoliopsida</taxon>
        <taxon>eudicotyledons</taxon>
        <taxon>Gunneridae</taxon>
        <taxon>Pentapetalae</taxon>
        <taxon>rosids</taxon>
        <taxon>fabids</taxon>
        <taxon>Rosales</taxon>
        <taxon>Cannabaceae</taxon>
        <taxon>Parasponia</taxon>
    </lineage>
</organism>
<dbReference type="InterPro" id="IPR029020">
    <property type="entry name" value="Ammonium/urea_transptr"/>
</dbReference>
<evidence type="ECO:0000256" key="3">
    <source>
        <dbReference type="ARBA" id="ARBA00022989"/>
    </source>
</evidence>
<dbReference type="PANTHER" id="PTHR11730">
    <property type="entry name" value="AMMONIUM TRANSPORTER"/>
    <property type="match status" value="1"/>
</dbReference>
<proteinExistence type="predicted"/>
<dbReference type="Pfam" id="PF00909">
    <property type="entry name" value="Ammonium_transp"/>
    <property type="match status" value="1"/>
</dbReference>
<accession>A0A2P5CSV9</accession>
<dbReference type="EMBL" id="JXTB01000098">
    <property type="protein sequence ID" value="PON64135.1"/>
    <property type="molecule type" value="Genomic_DNA"/>
</dbReference>
<dbReference type="InterPro" id="IPR024041">
    <property type="entry name" value="NH4_transpt_AmtB-like_dom"/>
</dbReference>